<accession>A0ABY9Y265</accession>
<evidence type="ECO:0000313" key="2">
    <source>
        <dbReference type="Proteomes" id="UP001303407"/>
    </source>
</evidence>
<proteinExistence type="predicted"/>
<organism evidence="1 2">
    <name type="scientific">Thalassobellus suaedae</name>
    <dbReference type="NCBI Taxonomy" id="3074124"/>
    <lineage>
        <taxon>Bacteria</taxon>
        <taxon>Pseudomonadati</taxon>
        <taxon>Bacteroidota</taxon>
        <taxon>Flavobacteriia</taxon>
        <taxon>Flavobacteriales</taxon>
        <taxon>Flavobacteriaceae</taxon>
        <taxon>Thalassobellus</taxon>
    </lineage>
</organism>
<dbReference type="RefSeq" id="WP_415862183.1">
    <property type="nucleotide sequence ID" value="NZ_CP134536.1"/>
</dbReference>
<sequence length="83" mass="9602">MIRASLNKNKLATDLFQAKNDSLVNAENYNKSDIVSFDFNEKKIDSLIALGVTDYELYKVMGMSEDSNWLTKHLYAQVLKFYK</sequence>
<name>A0ABY9Y265_9FLAO</name>
<reference evidence="1 2" key="1">
    <citation type="submission" date="2023-09" db="EMBL/GenBank/DDBJ databases">
        <title>Thalassobella suaedae gen. nov., sp. nov., a marine bacterium of the family Flavobacteriaceae isolated from a halophyte Suaeda japonica.</title>
        <authorList>
            <person name="Lee S.Y."/>
            <person name="Hwang C.Y."/>
        </authorList>
    </citation>
    <scope>NUCLEOTIDE SEQUENCE [LARGE SCALE GENOMIC DNA]</scope>
    <source>
        <strain evidence="1 2">HL-DH10</strain>
    </source>
</reference>
<protein>
    <submittedName>
        <fullName evidence="1">Uncharacterized protein</fullName>
    </submittedName>
</protein>
<dbReference type="EMBL" id="CP134536">
    <property type="protein sequence ID" value="WNH12202.1"/>
    <property type="molecule type" value="Genomic_DNA"/>
</dbReference>
<gene>
    <name evidence="1" type="ORF">RHP49_15070</name>
</gene>
<dbReference type="Proteomes" id="UP001303407">
    <property type="component" value="Chromosome"/>
</dbReference>
<evidence type="ECO:0000313" key="1">
    <source>
        <dbReference type="EMBL" id="WNH12202.1"/>
    </source>
</evidence>
<keyword evidence="2" id="KW-1185">Reference proteome</keyword>